<comment type="similarity">
    <text evidence="6">Belongs to the HCP family.</text>
</comment>
<dbReference type="InterPro" id="IPR011254">
    <property type="entry name" value="Prismane-like_sf"/>
</dbReference>
<dbReference type="Gene3D" id="1.20.1270.20">
    <property type="match status" value="1"/>
</dbReference>
<evidence type="ECO:0000256" key="4">
    <source>
        <dbReference type="ARBA" id="ARBA00023004"/>
    </source>
</evidence>
<feature type="modified residue" description="Cysteine persulfide" evidence="6">
    <location>
        <position position="284"/>
    </location>
</feature>
<dbReference type="SUPFAM" id="SSF56821">
    <property type="entry name" value="Prismane protein-like"/>
    <property type="match status" value="1"/>
</dbReference>
<feature type="binding site" evidence="6">
    <location>
        <position position="15"/>
    </location>
    <ligand>
        <name>[4Fe-4S] cluster</name>
        <dbReference type="ChEBI" id="CHEBI:49883"/>
    </ligand>
</feature>
<comment type="caution">
    <text evidence="7">The sequence shown here is derived from an EMBL/GenBank/DDBJ whole genome shotgun (WGS) entry which is preliminary data.</text>
</comment>
<evidence type="ECO:0000313" key="7">
    <source>
        <dbReference type="EMBL" id="PIV63321.1"/>
    </source>
</evidence>
<feature type="binding site" evidence="6">
    <location>
        <position position="373"/>
    </location>
    <ligand>
        <name>hybrid [4Fe-2O-2S] cluster</name>
        <dbReference type="ChEBI" id="CHEBI:60519"/>
    </ligand>
</feature>
<dbReference type="GO" id="GO:0004601">
    <property type="term" value="F:peroxidase activity"/>
    <property type="evidence" value="ECO:0007669"/>
    <property type="project" value="TreeGrafter"/>
</dbReference>
<evidence type="ECO:0000256" key="3">
    <source>
        <dbReference type="ARBA" id="ARBA00023002"/>
    </source>
</evidence>
<comment type="cofactor">
    <cofactor evidence="6">
        <name>[4Fe-4S] cluster</name>
        <dbReference type="ChEBI" id="CHEBI:49883"/>
    </cofactor>
    <text evidence="6">Binds 1 [4Fe-4S] cluster.</text>
</comment>
<accession>A0A2M7E6J7</accession>
<dbReference type="GO" id="GO:0046872">
    <property type="term" value="F:metal ion binding"/>
    <property type="evidence" value="ECO:0007669"/>
    <property type="project" value="UniProtKB-KW"/>
</dbReference>
<dbReference type="InterPro" id="IPR004137">
    <property type="entry name" value="HCP/CODH"/>
</dbReference>
<dbReference type="GO" id="GO:0050418">
    <property type="term" value="F:hydroxylamine reductase activity"/>
    <property type="evidence" value="ECO:0007669"/>
    <property type="project" value="UniProtKB-UniRule"/>
</dbReference>
<dbReference type="EC" id="1.7.99.1" evidence="6"/>
<evidence type="ECO:0000256" key="6">
    <source>
        <dbReference type="HAMAP-Rule" id="MF_00069"/>
    </source>
</evidence>
<dbReference type="NCBIfam" id="TIGR01703">
    <property type="entry name" value="hybrid_clust"/>
    <property type="match status" value="1"/>
</dbReference>
<dbReference type="GO" id="GO:0005737">
    <property type="term" value="C:cytoplasm"/>
    <property type="evidence" value="ECO:0007669"/>
    <property type="project" value="UniProtKB-SubCell"/>
</dbReference>
<dbReference type="GO" id="GO:0042542">
    <property type="term" value="P:response to hydrogen peroxide"/>
    <property type="evidence" value="ECO:0007669"/>
    <property type="project" value="TreeGrafter"/>
</dbReference>
<keyword evidence="6" id="KW-0004">4Fe-4S</keyword>
<dbReference type="Proteomes" id="UP000228886">
    <property type="component" value="Unassembled WGS sequence"/>
</dbReference>
<dbReference type="AlphaFoldDB" id="A0A2M7E6J7"/>
<feature type="binding site" evidence="6">
    <location>
        <position position="3"/>
    </location>
    <ligand>
        <name>[4Fe-4S] cluster</name>
        <dbReference type="ChEBI" id="CHEBI:49883"/>
    </ligand>
</feature>
<protein>
    <recommendedName>
        <fullName evidence="6">Hydroxylamine reductase</fullName>
        <ecNumber evidence="6">1.7.99.1</ecNumber>
    </recommendedName>
    <alternativeName>
        <fullName evidence="6">Hybrid-cluster protein</fullName>
        <shortName evidence="6">HCP</shortName>
    </alternativeName>
    <alternativeName>
        <fullName evidence="6">Prismane protein</fullName>
    </alternativeName>
</protein>
<keyword evidence="3 6" id="KW-0560">Oxidoreductase</keyword>
<feature type="binding site" evidence="6">
    <location>
        <position position="153"/>
    </location>
    <ligand>
        <name>hybrid [4Fe-2O-2S] cluster</name>
        <dbReference type="ChEBI" id="CHEBI:60519"/>
    </ligand>
</feature>
<dbReference type="Pfam" id="PF03063">
    <property type="entry name" value="Prismane"/>
    <property type="match status" value="1"/>
</dbReference>
<sequence length="429" mass="47994">MFCYQCSQTAKGTGCTVKGVCGKEPTVARLLDNLIFAIKGISAYLYHARELGFADSEVDGFIEKALYTTFTNVNFDAESFVQLAIKAGEMNLRTMRLLKEAHIKTYGESEPTKVRTGTDKGPGIVVTGHGLKALEELLKQTEGTEINVYTHSELLPSHGYPGLKKYRHLKGNLGKSWIDQQKLFTEYSVVILGTSNCVVIPREEYKNRMFTTGPARLPGVMHIEEYNYAPLIEKAKSLPKLEERPGNIVLTTGFSKSAVLSLKDKIKQLVEEGKIRHFFLLGGCDSFTKKMEYYREFVQKLPQDTVILTLGCSKFRINDLNLGEIEGIPRLIDLGQCNDSIVAIEVATAFAETFGVGINELPLTLILSWTEQKAVSILWSLFALGLKGIYLGPILPAWVNDEVLEILRENYDLRLISNPENDLRNILKK</sequence>
<feature type="binding site" evidence="6">
    <location>
        <position position="312"/>
    </location>
    <ligand>
        <name>hybrid [4Fe-2O-2S] cluster</name>
        <dbReference type="ChEBI" id="CHEBI:60519"/>
    </ligand>
</feature>
<keyword evidence="2 6" id="KW-0479">Metal-binding</keyword>
<keyword evidence="1 6" id="KW-0963">Cytoplasm</keyword>
<dbReference type="NCBIfam" id="NF003658">
    <property type="entry name" value="PRK05290.1"/>
    <property type="match status" value="1"/>
</dbReference>
<dbReference type="GO" id="GO:0051539">
    <property type="term" value="F:4 iron, 4 sulfur cluster binding"/>
    <property type="evidence" value="ECO:0007669"/>
    <property type="project" value="UniProtKB-KW"/>
</dbReference>
<feature type="binding site" evidence="6">
    <location>
        <position position="6"/>
    </location>
    <ligand>
        <name>[4Fe-4S] cluster</name>
        <dbReference type="ChEBI" id="CHEBI:49883"/>
    </ligand>
</feature>
<gene>
    <name evidence="6 7" type="primary">hcp</name>
    <name evidence="7" type="ORF">COS11_08055</name>
</gene>
<feature type="binding site" evidence="6">
    <location>
        <position position="129"/>
    </location>
    <ligand>
        <name>hybrid [4Fe-2O-2S] cluster</name>
        <dbReference type="ChEBI" id="CHEBI:60519"/>
    </ligand>
</feature>
<dbReference type="CDD" id="cd01914">
    <property type="entry name" value="HCP"/>
    <property type="match status" value="1"/>
</dbReference>
<dbReference type="InterPro" id="IPR016100">
    <property type="entry name" value="Prismane_a-bundle"/>
</dbReference>
<dbReference type="EMBL" id="PETL01000386">
    <property type="protein sequence ID" value="PIV63321.1"/>
    <property type="molecule type" value="Genomic_DNA"/>
</dbReference>
<feature type="binding site" evidence="6">
    <location>
        <position position="21"/>
    </location>
    <ligand>
        <name>[4Fe-4S] cluster</name>
        <dbReference type="ChEBI" id="CHEBI:49883"/>
    </ligand>
</feature>
<evidence type="ECO:0000256" key="1">
    <source>
        <dbReference type="ARBA" id="ARBA00022490"/>
    </source>
</evidence>
<proteinExistence type="inferred from homology"/>
<comment type="cofactor">
    <cofactor evidence="6">
        <name>hybrid [4Fe-2O-2S] cluster</name>
        <dbReference type="ChEBI" id="CHEBI:60519"/>
    </cofactor>
    <text evidence="6">Binds 1 hybrid [4Fe-2O-2S] cluster.</text>
</comment>
<keyword evidence="4 6" id="KW-0408">Iron</keyword>
<evidence type="ECO:0000256" key="5">
    <source>
        <dbReference type="ARBA" id="ARBA00023014"/>
    </source>
</evidence>
<name>A0A2M7E6J7_9BACT</name>
<comment type="catalytic activity">
    <reaction evidence="6">
        <text>A + NH4(+) + H2O = hydroxylamine + AH2 + H(+)</text>
        <dbReference type="Rhea" id="RHEA:22052"/>
        <dbReference type="ChEBI" id="CHEBI:13193"/>
        <dbReference type="ChEBI" id="CHEBI:15377"/>
        <dbReference type="ChEBI" id="CHEBI:15378"/>
        <dbReference type="ChEBI" id="CHEBI:15429"/>
        <dbReference type="ChEBI" id="CHEBI:17499"/>
        <dbReference type="ChEBI" id="CHEBI:28938"/>
        <dbReference type="EC" id="1.7.99.1"/>
    </reaction>
</comment>
<keyword evidence="5 6" id="KW-0411">Iron-sulfur</keyword>
<dbReference type="HAMAP" id="MF_00069">
    <property type="entry name" value="Hydroxylam_reduct"/>
    <property type="match status" value="1"/>
</dbReference>
<dbReference type="InterPro" id="IPR010048">
    <property type="entry name" value="Hydroxylam_reduct"/>
</dbReference>
<feature type="binding site" evidence="6">
    <location>
        <position position="197"/>
    </location>
    <ligand>
        <name>hybrid [4Fe-2O-2S] cluster</name>
        <dbReference type="ChEBI" id="CHEBI:60519"/>
    </ligand>
</feature>
<feature type="binding site" description="via persulfide group" evidence="6">
    <location>
        <position position="284"/>
    </location>
    <ligand>
        <name>hybrid [4Fe-2O-2S] cluster</name>
        <dbReference type="ChEBI" id="CHEBI:60519"/>
    </ligand>
</feature>
<feature type="binding site" evidence="6">
    <location>
        <position position="371"/>
    </location>
    <ligand>
        <name>hybrid [4Fe-2O-2S] cluster</name>
        <dbReference type="ChEBI" id="CHEBI:60519"/>
    </ligand>
</feature>
<dbReference type="PANTHER" id="PTHR30109:SF0">
    <property type="entry name" value="HYDROXYLAMINE REDUCTASE"/>
    <property type="match status" value="1"/>
</dbReference>
<dbReference type="Gene3D" id="3.40.50.2030">
    <property type="match status" value="2"/>
</dbReference>
<dbReference type="PANTHER" id="PTHR30109">
    <property type="entry name" value="HYDROXYLAMINE REDUCTASE"/>
    <property type="match status" value="1"/>
</dbReference>
<evidence type="ECO:0000313" key="8">
    <source>
        <dbReference type="Proteomes" id="UP000228886"/>
    </source>
</evidence>
<organism evidence="7 8">
    <name type="scientific">bacterium (Candidatus Ratteibacteria) CG01_land_8_20_14_3_00_40_19</name>
    <dbReference type="NCBI Taxonomy" id="2014290"/>
    <lineage>
        <taxon>Bacteria</taxon>
        <taxon>Candidatus Ratteibacteria</taxon>
    </lineage>
</organism>
<reference evidence="8" key="1">
    <citation type="submission" date="2017-09" db="EMBL/GenBank/DDBJ databases">
        <title>Depth-based differentiation of microbial function through sediment-hosted aquifers and enrichment of novel symbionts in the deep terrestrial subsurface.</title>
        <authorList>
            <person name="Probst A.J."/>
            <person name="Ladd B."/>
            <person name="Jarett J.K."/>
            <person name="Geller-Mcgrath D.E."/>
            <person name="Sieber C.M.K."/>
            <person name="Emerson J.B."/>
            <person name="Anantharaman K."/>
            <person name="Thomas B.C."/>
            <person name="Malmstrom R."/>
            <person name="Stieglmeier M."/>
            <person name="Klingl A."/>
            <person name="Woyke T."/>
            <person name="Ryan C.M."/>
            <person name="Banfield J.F."/>
        </authorList>
    </citation>
    <scope>NUCLEOTIDE SEQUENCE [LARGE SCALE GENOMIC DNA]</scope>
</reference>
<feature type="binding site" evidence="6">
    <location>
        <position position="337"/>
    </location>
    <ligand>
        <name>hybrid [4Fe-2O-2S] cluster</name>
        <dbReference type="ChEBI" id="CHEBI:60519"/>
    </ligand>
</feature>
<comment type="subcellular location">
    <subcellularLocation>
        <location evidence="6">Cytoplasm</location>
    </subcellularLocation>
</comment>
<comment type="function">
    <text evidence="6">Catalyzes the reduction of hydroxylamine to form NH(3) and H(2)O.</text>
</comment>
<evidence type="ECO:0000256" key="2">
    <source>
        <dbReference type="ARBA" id="ARBA00022723"/>
    </source>
</evidence>
<dbReference type="InterPro" id="IPR016099">
    <property type="entry name" value="Prismane-like_a/b-sand"/>
</dbReference>